<evidence type="ECO:0000256" key="1">
    <source>
        <dbReference type="ARBA" id="ARBA00022553"/>
    </source>
</evidence>
<evidence type="ECO:0000313" key="4">
    <source>
        <dbReference type="EMBL" id="CAI5780574.1"/>
    </source>
</evidence>
<feature type="compositionally biased region" description="Gly residues" evidence="3">
    <location>
        <begin position="138"/>
        <end position="153"/>
    </location>
</feature>
<evidence type="ECO:0000313" key="5">
    <source>
        <dbReference type="Proteomes" id="UP001178461"/>
    </source>
</evidence>
<gene>
    <name evidence="4" type="ORF">PODLI_1B010618</name>
</gene>
<feature type="compositionally biased region" description="Basic and acidic residues" evidence="3">
    <location>
        <begin position="169"/>
        <end position="232"/>
    </location>
</feature>
<organism evidence="4 5">
    <name type="scientific">Podarcis lilfordi</name>
    <name type="common">Lilford's wall lizard</name>
    <dbReference type="NCBI Taxonomy" id="74358"/>
    <lineage>
        <taxon>Eukaryota</taxon>
        <taxon>Metazoa</taxon>
        <taxon>Chordata</taxon>
        <taxon>Craniata</taxon>
        <taxon>Vertebrata</taxon>
        <taxon>Euteleostomi</taxon>
        <taxon>Lepidosauria</taxon>
        <taxon>Squamata</taxon>
        <taxon>Bifurcata</taxon>
        <taxon>Unidentata</taxon>
        <taxon>Episquamata</taxon>
        <taxon>Laterata</taxon>
        <taxon>Lacertibaenia</taxon>
        <taxon>Lacertidae</taxon>
        <taxon>Podarcis</taxon>
    </lineage>
</organism>
<dbReference type="PANTHER" id="PTHR15635">
    <property type="entry name" value="COILED-COIL DOMAIN CONTAINING PROTEIN 9"/>
    <property type="match status" value="1"/>
</dbReference>
<feature type="compositionally biased region" description="Basic and acidic residues" evidence="3">
    <location>
        <begin position="38"/>
        <end position="47"/>
    </location>
</feature>
<dbReference type="Pfam" id="PF15266">
    <property type="entry name" value="DUF4594"/>
    <property type="match status" value="1"/>
</dbReference>
<name>A0AA35KMZ8_9SAUR</name>
<dbReference type="AlphaFoldDB" id="A0AA35KMZ8"/>
<feature type="compositionally biased region" description="Low complexity" evidence="3">
    <location>
        <begin position="421"/>
        <end position="435"/>
    </location>
</feature>
<dbReference type="Proteomes" id="UP001178461">
    <property type="component" value="Chromosome 8"/>
</dbReference>
<feature type="compositionally biased region" description="Basic and acidic residues" evidence="3">
    <location>
        <begin position="298"/>
        <end position="307"/>
    </location>
</feature>
<evidence type="ECO:0000256" key="3">
    <source>
        <dbReference type="SAM" id="MobiDB-lite"/>
    </source>
</evidence>
<reference evidence="4" key="1">
    <citation type="submission" date="2022-12" db="EMBL/GenBank/DDBJ databases">
        <authorList>
            <person name="Alioto T."/>
            <person name="Alioto T."/>
            <person name="Gomez Garrido J."/>
        </authorList>
    </citation>
    <scope>NUCLEOTIDE SEQUENCE</scope>
</reference>
<protein>
    <submittedName>
        <fullName evidence="4">Coiled-coil domain containing 9</fullName>
    </submittedName>
</protein>
<feature type="compositionally biased region" description="Basic and acidic residues" evidence="3">
    <location>
        <begin position="61"/>
        <end position="75"/>
    </location>
</feature>
<keyword evidence="5" id="KW-1185">Reference proteome</keyword>
<feature type="compositionally biased region" description="Gly residues" evidence="3">
    <location>
        <begin position="374"/>
        <end position="386"/>
    </location>
</feature>
<accession>A0AA35KMZ8</accession>
<feature type="compositionally biased region" description="Basic and acidic residues" evidence="3">
    <location>
        <begin position="316"/>
        <end position="334"/>
    </location>
</feature>
<feature type="compositionally biased region" description="Low complexity" evidence="3">
    <location>
        <begin position="599"/>
        <end position="609"/>
    </location>
</feature>
<feature type="compositionally biased region" description="Pro residues" evidence="3">
    <location>
        <begin position="542"/>
        <end position="556"/>
    </location>
</feature>
<dbReference type="PANTHER" id="PTHR15635:SF11">
    <property type="entry name" value="COILED-COIL DOMAIN-CONTAINING PROTEIN 9"/>
    <property type="match status" value="1"/>
</dbReference>
<feature type="compositionally biased region" description="Acidic residues" evidence="3">
    <location>
        <begin position="438"/>
        <end position="471"/>
    </location>
</feature>
<feature type="region of interest" description="Disordered" evidence="3">
    <location>
        <begin position="298"/>
        <end position="634"/>
    </location>
</feature>
<sequence length="634" mass="68934">MSASLDLKSKEEKDAELDKRIEALRRKNQALIKRYQEIEEDRKKAEQEGIAVTGVHHRHPRSAEGEGPERRRGELDAPTLTVQVLLSPEEKRLVSSDRKPFRPGPAAPRGSVRGAPYPGPRSPRAEGPPEQPRWEGAGPEGPGASRRGGGRGARGQRARGRGAPAGDAGPDRRSKEWEERRRQNIEKMNEEMEKIAEYERSQRDGAQEKNPIRNFLDDPRRSGAFAETDRREGSRRHVRNWGGADFEKVKTGMEQGKQWSPPGRGGARRRGVPVASPLDMTLSMTGRERAEYVRWKQEREQIDQERLARHRQPTGEWRREWDAQKMEAAFKEGAKPSGPSGGRHDEPRRPPKPPTFGQFLAEPQPERRRKGRGRGGGGRRGGGGAGPPKPYSMHDDRWEEQEEQPAAPAADRAPEEEEAGRAAAQQAGAPSSPSPGEKEEEEEEEDQWEDVSEGEEEEAEGSGSQPEEEEGPGLAPRPPGRNGQLSLTMPAPQAETPSAEGKPLTPFSPAEGYCPVSDWGEEMELSSPRANPPQNPLAAPGEGPPPTAGTKPPDPPAEQGSPQAEGAAPPGPIVAPPAVAKEEKEEEDPEVVAPGGGEAAQEPGEPGAATEQDPAAASGAVEITGFQREQTEEA</sequence>
<evidence type="ECO:0000256" key="2">
    <source>
        <dbReference type="ARBA" id="ARBA00023054"/>
    </source>
</evidence>
<keyword evidence="2" id="KW-0175">Coiled coil</keyword>
<proteinExistence type="predicted"/>
<keyword evidence="1" id="KW-0597">Phosphoprotein</keyword>
<dbReference type="InterPro" id="IPR029336">
    <property type="entry name" value="DUF4594"/>
</dbReference>
<feature type="region of interest" description="Disordered" evidence="3">
    <location>
        <begin position="38"/>
        <end position="283"/>
    </location>
</feature>
<dbReference type="EMBL" id="OX395133">
    <property type="protein sequence ID" value="CAI5780574.1"/>
    <property type="molecule type" value="Genomic_DNA"/>
</dbReference>
<feature type="compositionally biased region" description="Basic and acidic residues" evidence="3">
    <location>
        <begin position="88"/>
        <end position="100"/>
    </location>
</feature>